<dbReference type="AlphaFoldDB" id="A0A0C5WFP9"/>
<dbReference type="HOGENOM" id="CLU_173141_0_0_10"/>
<keyword evidence="2" id="KW-1185">Reference proteome</keyword>
<name>A0A0C5WFP9_9FLAO</name>
<evidence type="ECO:0000313" key="1">
    <source>
        <dbReference type="EMBL" id="AJR04014.1"/>
    </source>
</evidence>
<dbReference type="STRING" id="1454006.AW14_10595"/>
<dbReference type="Proteomes" id="UP000032229">
    <property type="component" value="Chromosome"/>
</dbReference>
<dbReference type="EMBL" id="CP007202">
    <property type="protein sequence ID" value="AJR04014.1"/>
    <property type="molecule type" value="Genomic_DNA"/>
</dbReference>
<evidence type="ECO:0000313" key="2">
    <source>
        <dbReference type="Proteomes" id="UP000032229"/>
    </source>
</evidence>
<organism evidence="1 2">
    <name type="scientific">Siansivirga zeaxanthinifaciens CC-SAMT-1</name>
    <dbReference type="NCBI Taxonomy" id="1454006"/>
    <lineage>
        <taxon>Bacteria</taxon>
        <taxon>Pseudomonadati</taxon>
        <taxon>Bacteroidota</taxon>
        <taxon>Flavobacteriia</taxon>
        <taxon>Flavobacteriales</taxon>
        <taxon>Flavobacteriaceae</taxon>
        <taxon>Siansivirga</taxon>
    </lineage>
</organism>
<accession>A0A0C5WFP9</accession>
<dbReference type="OrthoDB" id="1449138at2"/>
<dbReference type="KEGG" id="sze:AW14_10595"/>
<gene>
    <name evidence="1" type="ORF">AW14_10595</name>
</gene>
<dbReference type="RefSeq" id="WP_044638728.1">
    <property type="nucleotide sequence ID" value="NZ_CP007202.1"/>
</dbReference>
<proteinExistence type="predicted"/>
<reference evidence="1 2" key="1">
    <citation type="submission" date="2014-02" db="EMBL/GenBank/DDBJ databases">
        <authorList>
            <person name="Young C.-C."/>
            <person name="Hameed A."/>
            <person name="Huang H.-C."/>
            <person name="Shahina M."/>
        </authorList>
    </citation>
    <scope>NUCLEOTIDE SEQUENCE [LARGE SCALE GENOMIC DNA]</scope>
    <source>
        <strain evidence="1 2">CC-SAMT-1</strain>
    </source>
</reference>
<sequence>MHKIREHIVIKILTLVLGALLLLPTATKFAHIFAHHKHDICKGEKTTHLHEINNDCDFYKFKLNNHYYFSIAYYTLFHETAIYKIPVITYKFLNNYRPLSFSLRGPPTLV</sequence>
<protein>
    <submittedName>
        <fullName evidence="1">Uncharacterized protein</fullName>
    </submittedName>
</protein>